<dbReference type="EMBL" id="UAVU01000009">
    <property type="protein sequence ID" value="SQC92085.1"/>
    <property type="molecule type" value="Genomic_DNA"/>
</dbReference>
<organism evidence="1 2">
    <name type="scientific">Cedecea neteri</name>
    <dbReference type="NCBI Taxonomy" id="158822"/>
    <lineage>
        <taxon>Bacteria</taxon>
        <taxon>Pseudomonadati</taxon>
        <taxon>Pseudomonadota</taxon>
        <taxon>Gammaproteobacteria</taxon>
        <taxon>Enterobacterales</taxon>
        <taxon>Enterobacteriaceae</taxon>
        <taxon>Cedecea</taxon>
    </lineage>
</organism>
<proteinExistence type="predicted"/>
<sequence>MGGVARKVMANSENAEVEVGISMAQNRHLLTDDVLAY</sequence>
<gene>
    <name evidence="1" type="ORF">NCTC12120_05271</name>
</gene>
<evidence type="ECO:0000313" key="2">
    <source>
        <dbReference type="Proteomes" id="UP000251197"/>
    </source>
</evidence>
<dbReference type="Proteomes" id="UP000251197">
    <property type="component" value="Unassembled WGS sequence"/>
</dbReference>
<reference evidence="1 2" key="1">
    <citation type="submission" date="2018-06" db="EMBL/GenBank/DDBJ databases">
        <authorList>
            <consortium name="Pathogen Informatics"/>
            <person name="Doyle S."/>
        </authorList>
    </citation>
    <scope>NUCLEOTIDE SEQUENCE [LARGE SCALE GENOMIC DNA]</scope>
    <source>
        <strain evidence="1 2">NCTC12120</strain>
    </source>
</reference>
<dbReference type="AlphaFoldDB" id="A0A2X3JB54"/>
<evidence type="ECO:0000313" key="1">
    <source>
        <dbReference type="EMBL" id="SQC92085.1"/>
    </source>
</evidence>
<name>A0A2X3JB54_9ENTR</name>
<protein>
    <submittedName>
        <fullName evidence="1">Uncharacterized protein</fullName>
    </submittedName>
</protein>
<accession>A0A2X3JB54</accession>